<feature type="compositionally biased region" description="Low complexity" evidence="1">
    <location>
        <begin position="167"/>
        <end position="182"/>
    </location>
</feature>
<organism evidence="3 4">
    <name type="scientific">Xylanimonas allomyrinae</name>
    <dbReference type="NCBI Taxonomy" id="2509459"/>
    <lineage>
        <taxon>Bacteria</taxon>
        <taxon>Bacillati</taxon>
        <taxon>Actinomycetota</taxon>
        <taxon>Actinomycetes</taxon>
        <taxon>Micrococcales</taxon>
        <taxon>Promicromonosporaceae</taxon>
        <taxon>Xylanimonas</taxon>
    </lineage>
</organism>
<feature type="compositionally biased region" description="Polar residues" evidence="1">
    <location>
        <begin position="102"/>
        <end position="113"/>
    </location>
</feature>
<evidence type="ECO:0000313" key="4">
    <source>
        <dbReference type="Proteomes" id="UP000291758"/>
    </source>
</evidence>
<dbReference type="EMBL" id="CP035495">
    <property type="protein sequence ID" value="QAY63945.1"/>
    <property type="molecule type" value="Genomic_DNA"/>
</dbReference>
<feature type="region of interest" description="Disordered" evidence="1">
    <location>
        <begin position="40"/>
        <end position="60"/>
    </location>
</feature>
<evidence type="ECO:0000256" key="1">
    <source>
        <dbReference type="SAM" id="MobiDB-lite"/>
    </source>
</evidence>
<dbReference type="PANTHER" id="PTHR31157">
    <property type="entry name" value="SCP DOMAIN-CONTAINING PROTEIN"/>
    <property type="match status" value="1"/>
</dbReference>
<reference evidence="3 4" key="1">
    <citation type="submission" date="2019-01" db="EMBL/GenBank/DDBJ databases">
        <title>Genome sequencing of strain 2JSPR-7.</title>
        <authorList>
            <person name="Heo J."/>
            <person name="Kim S.-J."/>
            <person name="Kim J.-S."/>
            <person name="Hong S.-B."/>
            <person name="Kwon S.-W."/>
        </authorList>
    </citation>
    <scope>NUCLEOTIDE SEQUENCE [LARGE SCALE GENOMIC DNA]</scope>
    <source>
        <strain evidence="3 4">2JSPR-7</strain>
    </source>
</reference>
<dbReference type="CDD" id="cd05379">
    <property type="entry name" value="CAP_bacterial"/>
    <property type="match status" value="1"/>
</dbReference>
<feature type="region of interest" description="Disordered" evidence="1">
    <location>
        <begin position="167"/>
        <end position="300"/>
    </location>
</feature>
<proteinExistence type="predicted"/>
<dbReference type="InterPro" id="IPR014044">
    <property type="entry name" value="CAP_dom"/>
</dbReference>
<gene>
    <name evidence="3" type="ORF">ET495_12720</name>
</gene>
<dbReference type="PANTHER" id="PTHR31157:SF1">
    <property type="entry name" value="SCP DOMAIN-CONTAINING PROTEIN"/>
    <property type="match status" value="1"/>
</dbReference>
<dbReference type="Pfam" id="PF00188">
    <property type="entry name" value="CAP"/>
    <property type="match status" value="1"/>
</dbReference>
<name>A0A4P6EN91_9MICO</name>
<feature type="region of interest" description="Disordered" evidence="1">
    <location>
        <begin position="75"/>
        <end position="124"/>
    </location>
</feature>
<dbReference type="SUPFAM" id="SSF55797">
    <property type="entry name" value="PR-1-like"/>
    <property type="match status" value="1"/>
</dbReference>
<feature type="compositionally biased region" description="Low complexity" evidence="1">
    <location>
        <begin position="201"/>
        <end position="218"/>
    </location>
</feature>
<feature type="compositionally biased region" description="Low complexity" evidence="1">
    <location>
        <begin position="277"/>
        <end position="289"/>
    </location>
</feature>
<dbReference type="KEGG" id="xyl:ET495_12720"/>
<dbReference type="AlphaFoldDB" id="A0A4P6EN91"/>
<accession>A0A4P6EN91</accession>
<dbReference type="Proteomes" id="UP000291758">
    <property type="component" value="Chromosome"/>
</dbReference>
<feature type="compositionally biased region" description="Basic residues" evidence="1">
    <location>
        <begin position="115"/>
        <end position="124"/>
    </location>
</feature>
<keyword evidence="4" id="KW-1185">Reference proteome</keyword>
<evidence type="ECO:0000313" key="3">
    <source>
        <dbReference type="EMBL" id="QAY63945.1"/>
    </source>
</evidence>
<evidence type="ECO:0000259" key="2">
    <source>
        <dbReference type="Pfam" id="PF00188"/>
    </source>
</evidence>
<feature type="compositionally biased region" description="Basic and acidic residues" evidence="1">
    <location>
        <begin position="82"/>
        <end position="93"/>
    </location>
</feature>
<dbReference type="OrthoDB" id="68195at2"/>
<dbReference type="InterPro" id="IPR035940">
    <property type="entry name" value="CAP_sf"/>
</dbReference>
<protein>
    <recommendedName>
        <fullName evidence="2">SCP domain-containing protein</fullName>
    </recommendedName>
</protein>
<feature type="domain" description="SCP" evidence="2">
    <location>
        <begin position="310"/>
        <end position="412"/>
    </location>
</feature>
<sequence length="425" mass="43704">MLSDGAEERHHEGMFASACRYAHHEPINNERSKGWIAGTIDGSVGDRTGSTRCRPRPDIGDKEAIRFPLRLAQPRQPVQRPSGEHTEAIHGHETPSAPCEETQMTNRTRTNAQGHPRRHARAGHRRSMALIALAAGEALVLGGPAALATAAATGELTPREAHQLAATADGGPAAGGSRSARAVHTSAPRSAHPTAPESEPGPGDTSSDASADTSAGTPVGTPAGTPAGTDHVDGDSPVAAGPGNTGPGNTSPGNTDTESGSAKTRHPRPGDESETTPASDSGAPAGAPDTTPRATDPGSAALTPLEKEVLDLTNARRAQAGCPAVTVDPRLTAAMRLHTQDMAANGYFDHQSLDGRSFADRVRAQGYDSPGGEILYLGPGPAANAVDGWMRSDGHRRIMLDCSLVEVGVGVTDGVWGEVFGRGDG</sequence>
<dbReference type="Gene3D" id="3.40.33.10">
    <property type="entry name" value="CAP"/>
    <property type="match status" value="1"/>
</dbReference>